<gene>
    <name evidence="1" type="ORF">PDIGIT_LOCUS3222</name>
</gene>
<comment type="caution">
    <text evidence="1">The sequence shown here is derived from an EMBL/GenBank/DDBJ whole genome shotgun (WGS) entry which is preliminary data.</text>
</comment>
<accession>A0A9W4XFQ1</accession>
<protein>
    <submittedName>
        <fullName evidence="1">Uncharacterized protein</fullName>
    </submittedName>
</protein>
<name>A0A9W4XFQ1_9PLEO</name>
<dbReference type="AlphaFoldDB" id="A0A9W4XFQ1"/>
<dbReference type="EMBL" id="CAOQHR010000002">
    <property type="protein sequence ID" value="CAI6311186.1"/>
    <property type="molecule type" value="Genomic_DNA"/>
</dbReference>
<reference evidence="1" key="1">
    <citation type="submission" date="2023-01" db="EMBL/GenBank/DDBJ databases">
        <authorList>
            <person name="Van Ghelder C."/>
            <person name="Rancurel C."/>
        </authorList>
    </citation>
    <scope>NUCLEOTIDE SEQUENCE</scope>
    <source>
        <strain evidence="1">CNCM I-4278</strain>
    </source>
</reference>
<keyword evidence="2" id="KW-1185">Reference proteome</keyword>
<evidence type="ECO:0000313" key="1">
    <source>
        <dbReference type="EMBL" id="CAI6311186.1"/>
    </source>
</evidence>
<proteinExistence type="predicted"/>
<dbReference type="Proteomes" id="UP001152607">
    <property type="component" value="Unassembled WGS sequence"/>
</dbReference>
<organism evidence="1 2">
    <name type="scientific">Periconia digitata</name>
    <dbReference type="NCBI Taxonomy" id="1303443"/>
    <lineage>
        <taxon>Eukaryota</taxon>
        <taxon>Fungi</taxon>
        <taxon>Dikarya</taxon>
        <taxon>Ascomycota</taxon>
        <taxon>Pezizomycotina</taxon>
        <taxon>Dothideomycetes</taxon>
        <taxon>Pleosporomycetidae</taxon>
        <taxon>Pleosporales</taxon>
        <taxon>Massarineae</taxon>
        <taxon>Periconiaceae</taxon>
        <taxon>Periconia</taxon>
    </lineage>
</organism>
<sequence>MRSIHDDIMHMTQLVYLRLYTQHWRAYQCCNSKTNHLIFGVFVSSRIVCREKTLVDLNSYCLCNVPRYIYTLTYAHVYGALHTYVLSTNIQYLHICTSIGCKRCPLNFKGTSVGLSTAVDLCIHPHAYQFYICRYRHPDCLFPLLLRHPAAPCLRKTSFHPPVSIQSMIAYLGLLHPPTTKQAHQWLLIVPRCPRVADTSSPIRPLLQLITCAVIKGHIRIVALEA</sequence>
<evidence type="ECO:0000313" key="2">
    <source>
        <dbReference type="Proteomes" id="UP001152607"/>
    </source>
</evidence>